<name>A0ABU6U5V0_9FABA</name>
<organism evidence="1 2">
    <name type="scientific">Stylosanthes scabra</name>
    <dbReference type="NCBI Taxonomy" id="79078"/>
    <lineage>
        <taxon>Eukaryota</taxon>
        <taxon>Viridiplantae</taxon>
        <taxon>Streptophyta</taxon>
        <taxon>Embryophyta</taxon>
        <taxon>Tracheophyta</taxon>
        <taxon>Spermatophyta</taxon>
        <taxon>Magnoliopsida</taxon>
        <taxon>eudicotyledons</taxon>
        <taxon>Gunneridae</taxon>
        <taxon>Pentapetalae</taxon>
        <taxon>rosids</taxon>
        <taxon>fabids</taxon>
        <taxon>Fabales</taxon>
        <taxon>Fabaceae</taxon>
        <taxon>Papilionoideae</taxon>
        <taxon>50 kb inversion clade</taxon>
        <taxon>dalbergioids sensu lato</taxon>
        <taxon>Dalbergieae</taxon>
        <taxon>Pterocarpus clade</taxon>
        <taxon>Stylosanthes</taxon>
    </lineage>
</organism>
<dbReference type="EMBL" id="JASCZI010120871">
    <property type="protein sequence ID" value="MED6156562.1"/>
    <property type="molecule type" value="Genomic_DNA"/>
</dbReference>
<accession>A0ABU6U5V0</accession>
<evidence type="ECO:0000313" key="2">
    <source>
        <dbReference type="Proteomes" id="UP001341840"/>
    </source>
</evidence>
<evidence type="ECO:0008006" key="3">
    <source>
        <dbReference type="Google" id="ProtNLM"/>
    </source>
</evidence>
<gene>
    <name evidence="1" type="ORF">PIB30_015448</name>
</gene>
<sequence length="271" mass="31014">MAAEKNCQYLLLLVDSRICGIDLTKLIKPKEAVDWENQPPPPFDLSINLPREYMHVLELDSKIVVLGGYKFRYECNGKLNGNQAVMNGIAPMGCHYNFNRLHSGTKAWECLPSVPDDPFTYFDDIDEYSSPVKEFLLFHFYGMLYIRMRLEDGKVYILTYDTNQPLVDWTMIEGDNDFTRSFCVTVAAQPLFLPPAVAKRVLDNPTQILGRSESSPTQCKFLDSKVLATNMYSMKGINIWSPLFVFPNSQCLEENAQEDPVLGKRKWSKLI</sequence>
<protein>
    <recommendedName>
        <fullName evidence="3">F-box protein</fullName>
    </recommendedName>
</protein>
<reference evidence="1 2" key="1">
    <citation type="journal article" date="2023" name="Plants (Basel)">
        <title>Bridging the Gap: Combining Genomics and Transcriptomics Approaches to Understand Stylosanthes scabra, an Orphan Legume from the Brazilian Caatinga.</title>
        <authorList>
            <person name="Ferreira-Neto J.R.C."/>
            <person name="da Silva M.D."/>
            <person name="Binneck E."/>
            <person name="de Melo N.F."/>
            <person name="da Silva R.H."/>
            <person name="de Melo A.L.T.M."/>
            <person name="Pandolfi V."/>
            <person name="Bustamante F.O."/>
            <person name="Brasileiro-Vidal A.C."/>
            <person name="Benko-Iseppon A.M."/>
        </authorList>
    </citation>
    <scope>NUCLEOTIDE SEQUENCE [LARGE SCALE GENOMIC DNA]</scope>
    <source>
        <tissue evidence="1">Leaves</tissue>
    </source>
</reference>
<keyword evidence="2" id="KW-1185">Reference proteome</keyword>
<dbReference type="Proteomes" id="UP001341840">
    <property type="component" value="Unassembled WGS sequence"/>
</dbReference>
<proteinExistence type="predicted"/>
<comment type="caution">
    <text evidence="1">The sequence shown here is derived from an EMBL/GenBank/DDBJ whole genome shotgun (WGS) entry which is preliminary data.</text>
</comment>
<evidence type="ECO:0000313" key="1">
    <source>
        <dbReference type="EMBL" id="MED6156562.1"/>
    </source>
</evidence>